<reference evidence="3 4" key="1">
    <citation type="submission" date="2015-04" db="EMBL/GenBank/DDBJ databases">
        <title>Whole genome shotgun sequence of Sphingomonas changbaiensis NBRC 104936.</title>
        <authorList>
            <person name="Katano-Makiyama Y."/>
            <person name="Hosoyama A."/>
            <person name="Hashimoto M."/>
            <person name="Noguchi M."/>
            <person name="Tsuchikane K."/>
            <person name="Ohji S."/>
            <person name="Yamazoe A."/>
            <person name="Ichikawa N."/>
            <person name="Kimura A."/>
            <person name="Fujita N."/>
        </authorList>
    </citation>
    <scope>NUCLEOTIDE SEQUENCE [LARGE SCALE GENOMIC DNA]</scope>
    <source>
        <strain evidence="3 4">NBRC 104936</strain>
    </source>
</reference>
<dbReference type="NCBIfam" id="NF035944">
    <property type="entry name" value="PEPxxWA-CTERM"/>
    <property type="match status" value="1"/>
</dbReference>
<dbReference type="STRING" id="1219043.SCH01S_39_00070"/>
<dbReference type="InterPro" id="IPR013424">
    <property type="entry name" value="Ice-binding_C"/>
</dbReference>
<sequence>MSMKKWVLAAAAAVAFAGPASAAVITLASVTTNGPGDFTWNYQGTLGPDEGVRSGDRLIIFDFGGYINGSIFTPSANVVGSVENTSSGAFVTPGFNDDPNIPNLVFTYVGPDFRNTGGPFSPFDFNGLGARSTFSGKTLDAFFTLTTKNNPDGVPGGSNTAVFTLGQVTVPVSAVPEPATWAMLLGGFGLLGAATRRRNRVARVVA</sequence>
<accession>A0A0E9MPL4</accession>
<proteinExistence type="predicted"/>
<gene>
    <name evidence="3" type="ORF">SCH01S_39_00070</name>
</gene>
<name>A0A0E9MPL4_9SPHN</name>
<feature type="signal peptide" evidence="1">
    <location>
        <begin position="1"/>
        <end position="22"/>
    </location>
</feature>
<evidence type="ECO:0000313" key="3">
    <source>
        <dbReference type="EMBL" id="GAO39722.1"/>
    </source>
</evidence>
<protein>
    <recommendedName>
        <fullName evidence="2">Ice-binding protein C-terminal domain-containing protein</fullName>
    </recommendedName>
</protein>
<evidence type="ECO:0000259" key="2">
    <source>
        <dbReference type="Pfam" id="PF07589"/>
    </source>
</evidence>
<dbReference type="NCBIfam" id="TIGR02595">
    <property type="entry name" value="PEP_CTERM"/>
    <property type="match status" value="1"/>
</dbReference>
<dbReference type="EMBL" id="BBWU01000039">
    <property type="protein sequence ID" value="GAO39722.1"/>
    <property type="molecule type" value="Genomic_DNA"/>
</dbReference>
<dbReference type="Proteomes" id="UP000033202">
    <property type="component" value="Unassembled WGS sequence"/>
</dbReference>
<dbReference type="AlphaFoldDB" id="A0A0E9MPL4"/>
<organism evidence="3 4">
    <name type="scientific">Sphingomonas changbaiensis NBRC 104936</name>
    <dbReference type="NCBI Taxonomy" id="1219043"/>
    <lineage>
        <taxon>Bacteria</taxon>
        <taxon>Pseudomonadati</taxon>
        <taxon>Pseudomonadota</taxon>
        <taxon>Alphaproteobacteria</taxon>
        <taxon>Sphingomonadales</taxon>
        <taxon>Sphingomonadaceae</taxon>
        <taxon>Sphingomonas</taxon>
    </lineage>
</organism>
<dbReference type="OrthoDB" id="7874461at2"/>
<feature type="chain" id="PRO_5002429578" description="Ice-binding protein C-terminal domain-containing protein" evidence="1">
    <location>
        <begin position="23"/>
        <end position="206"/>
    </location>
</feature>
<comment type="caution">
    <text evidence="3">The sequence shown here is derived from an EMBL/GenBank/DDBJ whole genome shotgun (WGS) entry which is preliminary data.</text>
</comment>
<evidence type="ECO:0000256" key="1">
    <source>
        <dbReference type="SAM" id="SignalP"/>
    </source>
</evidence>
<dbReference type="Pfam" id="PF07589">
    <property type="entry name" value="PEP-CTERM"/>
    <property type="match status" value="1"/>
</dbReference>
<evidence type="ECO:0000313" key="4">
    <source>
        <dbReference type="Proteomes" id="UP000033202"/>
    </source>
</evidence>
<keyword evidence="4" id="KW-1185">Reference proteome</keyword>
<keyword evidence="1" id="KW-0732">Signal</keyword>
<feature type="domain" description="Ice-binding protein C-terminal" evidence="2">
    <location>
        <begin position="174"/>
        <end position="198"/>
    </location>
</feature>